<accession>D5ABG6</accession>
<sequence>MNAFKREKKRKKGLLDGEVLEHTVPFLVDSFITGSSLNTATSAASTVDAVANTRRHIHDAPPFGPPAFQDHRHTLFQFSILKQLQYSCHRFITQGNSCHRLKDVFLR</sequence>
<proteinExistence type="evidence at transcript level"/>
<dbReference type="EMBL" id="BT123571">
    <property type="protein sequence ID" value="ADE76885.1"/>
    <property type="molecule type" value="mRNA"/>
</dbReference>
<organism evidence="1">
    <name type="scientific">Picea sitchensis</name>
    <name type="common">Sitka spruce</name>
    <name type="synonym">Pinus sitchensis</name>
    <dbReference type="NCBI Taxonomy" id="3332"/>
    <lineage>
        <taxon>Eukaryota</taxon>
        <taxon>Viridiplantae</taxon>
        <taxon>Streptophyta</taxon>
        <taxon>Embryophyta</taxon>
        <taxon>Tracheophyta</taxon>
        <taxon>Spermatophyta</taxon>
        <taxon>Pinopsida</taxon>
        <taxon>Pinidae</taxon>
        <taxon>Conifers I</taxon>
        <taxon>Pinales</taxon>
        <taxon>Pinaceae</taxon>
        <taxon>Picea</taxon>
    </lineage>
</organism>
<name>D5ABG6_PICSI</name>
<evidence type="ECO:0000313" key="1">
    <source>
        <dbReference type="EMBL" id="ADE76885.1"/>
    </source>
</evidence>
<dbReference type="AlphaFoldDB" id="D5ABG6"/>
<protein>
    <submittedName>
        <fullName evidence="1">Uncharacterized protein</fullName>
    </submittedName>
</protein>
<reference evidence="1" key="1">
    <citation type="submission" date="2010-04" db="EMBL/GenBank/DDBJ databases">
        <authorList>
            <person name="Reid K.E."/>
            <person name="Liao N."/>
            <person name="Chan S."/>
            <person name="Docking R."/>
            <person name="Taylor G."/>
            <person name="Moore R."/>
            <person name="Mayo M."/>
            <person name="Munro S."/>
            <person name="King J."/>
            <person name="Yanchuk A."/>
            <person name="Holt R."/>
            <person name="Jones S."/>
            <person name="Marra M."/>
            <person name="Ritland C.E."/>
            <person name="Ritland K."/>
            <person name="Bohlmann J."/>
        </authorList>
    </citation>
    <scope>NUCLEOTIDE SEQUENCE</scope>
    <source>
        <tissue evidence="1">Bud</tissue>
    </source>
</reference>